<dbReference type="AlphaFoldDB" id="A0A1A7XVA2"/>
<feature type="compositionally biased region" description="Polar residues" evidence="1">
    <location>
        <begin position="40"/>
        <end position="55"/>
    </location>
</feature>
<feature type="compositionally biased region" description="Basic residues" evidence="1">
    <location>
        <begin position="66"/>
        <end position="75"/>
    </location>
</feature>
<proteinExistence type="predicted"/>
<feature type="region of interest" description="Disordered" evidence="1">
    <location>
        <begin position="40"/>
        <end position="75"/>
    </location>
</feature>
<reference evidence="2" key="2">
    <citation type="submission" date="2016-06" db="EMBL/GenBank/DDBJ databases">
        <title>The genome of a short-lived fish provides insights into sex chromosome evolution and the genetic control of aging.</title>
        <authorList>
            <person name="Reichwald K."/>
            <person name="Felder M."/>
            <person name="Petzold A."/>
            <person name="Koch P."/>
            <person name="Groth M."/>
            <person name="Platzer M."/>
        </authorList>
    </citation>
    <scope>NUCLEOTIDE SEQUENCE</scope>
    <source>
        <tissue evidence="2">Brain</tissue>
    </source>
</reference>
<dbReference type="EMBL" id="HADW01020359">
    <property type="protein sequence ID" value="SBP21759.1"/>
    <property type="molecule type" value="Transcribed_RNA"/>
</dbReference>
<reference evidence="2" key="1">
    <citation type="submission" date="2016-05" db="EMBL/GenBank/DDBJ databases">
        <authorList>
            <person name="Lavstsen T."/>
            <person name="Jespersen J.S."/>
        </authorList>
    </citation>
    <scope>NUCLEOTIDE SEQUENCE</scope>
    <source>
        <tissue evidence="2">Brain</tissue>
    </source>
</reference>
<evidence type="ECO:0000313" key="2">
    <source>
        <dbReference type="EMBL" id="SBP21759.1"/>
    </source>
</evidence>
<accession>A0A1A7XVA2</accession>
<feature type="non-terminal residue" evidence="2">
    <location>
        <position position="1"/>
    </location>
</feature>
<organism evidence="2">
    <name type="scientific">Iconisemion striatum</name>
    <dbReference type="NCBI Taxonomy" id="60296"/>
    <lineage>
        <taxon>Eukaryota</taxon>
        <taxon>Metazoa</taxon>
        <taxon>Chordata</taxon>
        <taxon>Craniata</taxon>
        <taxon>Vertebrata</taxon>
        <taxon>Euteleostomi</taxon>
        <taxon>Actinopterygii</taxon>
        <taxon>Neopterygii</taxon>
        <taxon>Teleostei</taxon>
        <taxon>Neoteleostei</taxon>
        <taxon>Acanthomorphata</taxon>
        <taxon>Ovalentaria</taxon>
        <taxon>Atherinomorphae</taxon>
        <taxon>Cyprinodontiformes</taxon>
        <taxon>Nothobranchiidae</taxon>
        <taxon>Iconisemion</taxon>
    </lineage>
</organism>
<name>A0A1A7XVA2_9TELE</name>
<evidence type="ECO:0000256" key="1">
    <source>
        <dbReference type="SAM" id="MobiDB-lite"/>
    </source>
</evidence>
<protein>
    <submittedName>
        <fullName evidence="2">B-cell scaffold protein with ankyrin repeats 1</fullName>
    </submittedName>
</protein>
<sequence length="75" mass="8410">TGSGVRKVEVKEEKLSPLRANMINNRDNGVYDKINIVHQTPSATVSQSRRGNQPDSEFYSKPMGGQKKHKKADKQ</sequence>
<gene>
    <name evidence="2" type="primary">BANK1</name>
</gene>